<keyword evidence="2" id="KW-1185">Reference proteome</keyword>
<dbReference type="Proteomes" id="UP000054477">
    <property type="component" value="Unassembled WGS sequence"/>
</dbReference>
<dbReference type="EMBL" id="KN838598">
    <property type="protein sequence ID" value="KIK02069.1"/>
    <property type="molecule type" value="Genomic_DNA"/>
</dbReference>
<reference evidence="2" key="2">
    <citation type="submission" date="2015-01" db="EMBL/GenBank/DDBJ databases">
        <title>Evolutionary Origins and Diversification of the Mycorrhizal Mutualists.</title>
        <authorList>
            <consortium name="DOE Joint Genome Institute"/>
            <consortium name="Mycorrhizal Genomics Consortium"/>
            <person name="Kohler A."/>
            <person name="Kuo A."/>
            <person name="Nagy L.G."/>
            <person name="Floudas D."/>
            <person name="Copeland A."/>
            <person name="Barry K.W."/>
            <person name="Cichocki N."/>
            <person name="Veneault-Fourrey C."/>
            <person name="LaButti K."/>
            <person name="Lindquist E.A."/>
            <person name="Lipzen A."/>
            <person name="Lundell T."/>
            <person name="Morin E."/>
            <person name="Murat C."/>
            <person name="Riley R."/>
            <person name="Ohm R."/>
            <person name="Sun H."/>
            <person name="Tunlid A."/>
            <person name="Henrissat B."/>
            <person name="Grigoriev I.V."/>
            <person name="Hibbett D.S."/>
            <person name="Martin F."/>
        </authorList>
    </citation>
    <scope>NUCLEOTIDE SEQUENCE [LARGE SCALE GENOMIC DNA]</scope>
    <source>
        <strain evidence="2">LaAM-08-1</strain>
    </source>
</reference>
<evidence type="ECO:0000313" key="2">
    <source>
        <dbReference type="Proteomes" id="UP000054477"/>
    </source>
</evidence>
<proteinExistence type="predicted"/>
<gene>
    <name evidence="1" type="ORF">K443DRAFT_542922</name>
</gene>
<reference evidence="1 2" key="1">
    <citation type="submission" date="2014-04" db="EMBL/GenBank/DDBJ databases">
        <authorList>
            <consortium name="DOE Joint Genome Institute"/>
            <person name="Kuo A."/>
            <person name="Kohler A."/>
            <person name="Nagy L.G."/>
            <person name="Floudas D."/>
            <person name="Copeland A."/>
            <person name="Barry K.W."/>
            <person name="Cichocki N."/>
            <person name="Veneault-Fourrey C."/>
            <person name="LaButti K."/>
            <person name="Lindquist E.A."/>
            <person name="Lipzen A."/>
            <person name="Lundell T."/>
            <person name="Morin E."/>
            <person name="Murat C."/>
            <person name="Sun H."/>
            <person name="Tunlid A."/>
            <person name="Henrissat B."/>
            <person name="Grigoriev I.V."/>
            <person name="Hibbett D.S."/>
            <person name="Martin F."/>
            <person name="Nordberg H.P."/>
            <person name="Cantor M.N."/>
            <person name="Hua S.X."/>
        </authorList>
    </citation>
    <scope>NUCLEOTIDE SEQUENCE [LARGE SCALE GENOMIC DNA]</scope>
    <source>
        <strain evidence="1 2">LaAM-08-1</strain>
    </source>
</reference>
<dbReference type="AlphaFoldDB" id="A0A0C9XKP5"/>
<name>A0A0C9XKP5_9AGAR</name>
<evidence type="ECO:0000313" key="1">
    <source>
        <dbReference type="EMBL" id="KIK02069.1"/>
    </source>
</evidence>
<accession>A0A0C9XKP5</accession>
<organism evidence="1 2">
    <name type="scientific">Laccaria amethystina LaAM-08-1</name>
    <dbReference type="NCBI Taxonomy" id="1095629"/>
    <lineage>
        <taxon>Eukaryota</taxon>
        <taxon>Fungi</taxon>
        <taxon>Dikarya</taxon>
        <taxon>Basidiomycota</taxon>
        <taxon>Agaricomycotina</taxon>
        <taxon>Agaricomycetes</taxon>
        <taxon>Agaricomycetidae</taxon>
        <taxon>Agaricales</taxon>
        <taxon>Agaricineae</taxon>
        <taxon>Hydnangiaceae</taxon>
        <taxon>Laccaria</taxon>
    </lineage>
</organism>
<protein>
    <submittedName>
        <fullName evidence="1">Uncharacterized protein</fullName>
    </submittedName>
</protein>
<sequence length="70" mass="8241">MYWHQKGGLRSLLSLEKRKYLPDVMYRVAGSGLVKTGRNLYKCSAVWTSLRTLPRRGFDSAWRYLRCKKS</sequence>
<dbReference type="HOGENOM" id="CLU_2758180_0_0_1"/>